<dbReference type="STRING" id="675511.GCA_000341735_00347"/>
<dbReference type="RefSeq" id="WP_017838994.1">
    <property type="nucleotide sequence ID" value="NZ_CP035467.1"/>
</dbReference>
<dbReference type="PANTHER" id="PTHR41709:SF2">
    <property type="entry name" value="CIRCADIAN CLOCK PROTEIN KAIB2"/>
    <property type="match status" value="1"/>
</dbReference>
<organism evidence="2 3">
    <name type="scientific">Methylotuvimicrobium buryatense</name>
    <name type="common">Methylomicrobium buryatense</name>
    <dbReference type="NCBI Taxonomy" id="95641"/>
    <lineage>
        <taxon>Bacteria</taxon>
        <taxon>Pseudomonadati</taxon>
        <taxon>Pseudomonadota</taxon>
        <taxon>Gammaproteobacteria</taxon>
        <taxon>Methylococcales</taxon>
        <taxon>Methylococcaceae</taxon>
        <taxon>Methylotuvimicrobium</taxon>
    </lineage>
</organism>
<dbReference type="Proteomes" id="UP000305881">
    <property type="component" value="Chromosome"/>
</dbReference>
<reference evidence="3" key="1">
    <citation type="journal article" date="2019" name="J. Bacteriol.">
        <title>A Mutagenic Screen Identifies a TonB-Dependent Receptor Required for the Lanthanide Metal Switch in the Type I Methanotroph 'Methylotuvimicrobium buryatense' 5GB1C.</title>
        <authorList>
            <person name="Groom J.D."/>
            <person name="Ford S.M."/>
            <person name="Pesesky M.W."/>
            <person name="Lidstrom M.E."/>
        </authorList>
    </citation>
    <scope>NUCLEOTIDE SEQUENCE [LARGE SCALE GENOMIC DNA]</scope>
    <source>
        <strain evidence="3">5GB1C</strain>
    </source>
</reference>
<evidence type="ECO:0000259" key="1">
    <source>
        <dbReference type="SMART" id="SM01248"/>
    </source>
</evidence>
<feature type="domain" description="KaiB" evidence="1">
    <location>
        <begin position="10"/>
        <end position="91"/>
    </location>
</feature>
<name>A0A4P9UPE6_METBY</name>
<dbReference type="AlphaFoldDB" id="A0A4P9UPE6"/>
<protein>
    <submittedName>
        <fullName evidence="2">Circadian clock protein KaiB</fullName>
    </submittedName>
</protein>
<proteinExistence type="predicted"/>
<dbReference type="InterPro" id="IPR011649">
    <property type="entry name" value="KaiB_domain"/>
</dbReference>
<dbReference type="EMBL" id="CP035467">
    <property type="protein sequence ID" value="QCW83137.1"/>
    <property type="molecule type" value="Genomic_DNA"/>
</dbReference>
<accession>A0A4P9UPE6</accession>
<evidence type="ECO:0000313" key="3">
    <source>
        <dbReference type="Proteomes" id="UP000305881"/>
    </source>
</evidence>
<keyword evidence="3" id="KW-1185">Reference proteome</keyword>
<evidence type="ECO:0000313" key="2">
    <source>
        <dbReference type="EMBL" id="QCW83137.1"/>
    </source>
</evidence>
<sequence length="116" mass="12993">MTQHQIFDFRLYVAGDALNSAQALANLTNLCRIHLPDRHRVEVVDVYLEPKRALADGIFMTPTLVKLTPSPTRKIVGSLNLMHPLLLSLGLAIQGKRIKTAYKIKRLQCVVFSVIS</sequence>
<dbReference type="Pfam" id="PF07689">
    <property type="entry name" value="KaiB"/>
    <property type="match status" value="1"/>
</dbReference>
<dbReference type="PANTHER" id="PTHR41709">
    <property type="entry name" value="KAIB-LIKE PROTEIN 1"/>
    <property type="match status" value="1"/>
</dbReference>
<dbReference type="InterPro" id="IPR039022">
    <property type="entry name" value="KaiB-like"/>
</dbReference>
<dbReference type="GO" id="GO:0048511">
    <property type="term" value="P:rhythmic process"/>
    <property type="evidence" value="ECO:0007669"/>
    <property type="project" value="InterPro"/>
</dbReference>
<dbReference type="KEGG" id="mbur:EQU24_13500"/>
<dbReference type="SUPFAM" id="SSF52833">
    <property type="entry name" value="Thioredoxin-like"/>
    <property type="match status" value="1"/>
</dbReference>
<dbReference type="OrthoDB" id="9153969at2"/>
<dbReference type="Gene3D" id="3.40.30.10">
    <property type="entry name" value="Glutaredoxin"/>
    <property type="match status" value="1"/>
</dbReference>
<dbReference type="InterPro" id="IPR036249">
    <property type="entry name" value="Thioredoxin-like_sf"/>
</dbReference>
<gene>
    <name evidence="2" type="ORF">EQU24_13500</name>
</gene>
<dbReference type="SMART" id="SM01248">
    <property type="entry name" value="KaiB"/>
    <property type="match status" value="1"/>
</dbReference>